<dbReference type="PANTHER" id="PTHR45967:SF2">
    <property type="entry name" value="BZIP TRANSCRIPTION FACTOR 68"/>
    <property type="match status" value="1"/>
</dbReference>
<feature type="compositionally biased region" description="Polar residues" evidence="7">
    <location>
        <begin position="153"/>
        <end position="168"/>
    </location>
</feature>
<dbReference type="AlphaFoldDB" id="A0A8K0IL74"/>
<dbReference type="GO" id="GO:0000976">
    <property type="term" value="F:transcription cis-regulatory region binding"/>
    <property type="evidence" value="ECO:0007669"/>
    <property type="project" value="UniProtKB-ARBA"/>
</dbReference>
<dbReference type="Proteomes" id="UP000797356">
    <property type="component" value="Chromosome 10"/>
</dbReference>
<organism evidence="9 10">
    <name type="scientific">Cocos nucifera</name>
    <name type="common">Coconut palm</name>
    <dbReference type="NCBI Taxonomy" id="13894"/>
    <lineage>
        <taxon>Eukaryota</taxon>
        <taxon>Viridiplantae</taxon>
        <taxon>Streptophyta</taxon>
        <taxon>Embryophyta</taxon>
        <taxon>Tracheophyta</taxon>
        <taxon>Spermatophyta</taxon>
        <taxon>Magnoliopsida</taxon>
        <taxon>Liliopsida</taxon>
        <taxon>Arecaceae</taxon>
        <taxon>Arecoideae</taxon>
        <taxon>Cocoseae</taxon>
        <taxon>Attaleinae</taxon>
        <taxon>Cocos</taxon>
    </lineage>
</organism>
<sequence>MGTSESDTPPKAPKTSGAQEQPPATSSSPTTTVYPDWSGFQAYSPIPPHGFFHTPVASSPQAHPYMWGAQVLLIGRFRIESLRQFEIENIAPHASIWDPTTSIRYGSHPFGPYAVPSTNGNPEASGTVTMGMEGDGKSSEGKDRSPIKRSKGSLGSLNMITGKNNDLGKTSGAANGVFSQSSESGSEGSSDGSDVNSQNDSQPKMCSGRDSFDAEASQNDTTARGSQNGVSRAPTQATASQTIPIMPMPVAGVPGVLAGPTTNLNIGMDYWNASNPPPIPPVRGKAPPATVAGAMVPGGLVGSRENVPSELWIQDERELKRQKRKQSNRESARRSRLRKQAECEELARRVEALKEENTALRAEVDRMRKDYEQLFAQNASLKEKLGEPTKGSEDAKLDENNQDSVDDTQKHSDSIVKAGQPDSAPSGC</sequence>
<keyword evidence="5" id="KW-0804">Transcription</keyword>
<dbReference type="Gene3D" id="1.20.5.170">
    <property type="match status" value="1"/>
</dbReference>
<feature type="compositionally biased region" description="Basic and acidic residues" evidence="7">
    <location>
        <begin position="134"/>
        <end position="146"/>
    </location>
</feature>
<evidence type="ECO:0000256" key="7">
    <source>
        <dbReference type="SAM" id="MobiDB-lite"/>
    </source>
</evidence>
<proteinExistence type="inferred from homology"/>
<dbReference type="Pfam" id="PF16596">
    <property type="entry name" value="MFMR_assoc"/>
    <property type="match status" value="1"/>
</dbReference>
<evidence type="ECO:0000256" key="5">
    <source>
        <dbReference type="ARBA" id="ARBA00023163"/>
    </source>
</evidence>
<name>A0A8K0IL74_COCNU</name>
<dbReference type="Pfam" id="PF00170">
    <property type="entry name" value="bZIP_1"/>
    <property type="match status" value="1"/>
</dbReference>
<feature type="compositionally biased region" description="Low complexity" evidence="7">
    <location>
        <begin position="175"/>
        <end position="197"/>
    </location>
</feature>
<accession>A0A8K0IL74</accession>
<dbReference type="PANTHER" id="PTHR45967">
    <property type="entry name" value="G-BOX-BINDING FACTOR 3-RELATED"/>
    <property type="match status" value="1"/>
</dbReference>
<evidence type="ECO:0000256" key="4">
    <source>
        <dbReference type="ARBA" id="ARBA00023125"/>
    </source>
</evidence>
<feature type="region of interest" description="Disordered" evidence="7">
    <location>
        <begin position="318"/>
        <end position="340"/>
    </location>
</feature>
<keyword evidence="3" id="KW-0805">Transcription regulation</keyword>
<dbReference type="PROSITE" id="PS00036">
    <property type="entry name" value="BZIP_BASIC"/>
    <property type="match status" value="1"/>
</dbReference>
<dbReference type="EMBL" id="CM017881">
    <property type="protein sequence ID" value="KAG1362000.1"/>
    <property type="molecule type" value="Genomic_DNA"/>
</dbReference>
<evidence type="ECO:0000313" key="10">
    <source>
        <dbReference type="Proteomes" id="UP000797356"/>
    </source>
</evidence>
<reference evidence="9" key="1">
    <citation type="journal article" date="2017" name="Gigascience">
        <title>The genome draft of coconut (Cocos nucifera).</title>
        <authorList>
            <person name="Xiao Y."/>
            <person name="Xu P."/>
            <person name="Fan H."/>
            <person name="Baudouin L."/>
            <person name="Xia W."/>
            <person name="Bocs S."/>
            <person name="Xu J."/>
            <person name="Li Q."/>
            <person name="Guo A."/>
            <person name="Zhou L."/>
            <person name="Li J."/>
            <person name="Wu Y."/>
            <person name="Ma Z."/>
            <person name="Armero A."/>
            <person name="Issali A.E."/>
            <person name="Liu N."/>
            <person name="Peng M."/>
            <person name="Yang Y."/>
        </authorList>
    </citation>
    <scope>NUCLEOTIDE SEQUENCE</scope>
    <source>
        <tissue evidence="9">Spear leaf of Hainan Tall coconut</tissue>
    </source>
</reference>
<feature type="compositionally biased region" description="Low complexity" evidence="7">
    <location>
        <begin position="22"/>
        <end position="32"/>
    </location>
</feature>
<feature type="region of interest" description="Disordered" evidence="7">
    <location>
        <begin position="379"/>
        <end position="428"/>
    </location>
</feature>
<feature type="region of interest" description="Disordered" evidence="7">
    <location>
        <begin position="1"/>
        <end position="33"/>
    </location>
</feature>
<dbReference type="InterPro" id="IPR012900">
    <property type="entry name" value="MFMR"/>
</dbReference>
<dbReference type="OrthoDB" id="1642657at2759"/>
<dbReference type="GO" id="GO:0005634">
    <property type="term" value="C:nucleus"/>
    <property type="evidence" value="ECO:0007669"/>
    <property type="project" value="UniProtKB-SubCell"/>
</dbReference>
<feature type="domain" description="BZIP" evidence="8">
    <location>
        <begin position="318"/>
        <end position="381"/>
    </location>
</feature>
<comment type="caution">
    <text evidence="9">The sequence shown here is derived from an EMBL/GenBank/DDBJ whole genome shotgun (WGS) entry which is preliminary data.</text>
</comment>
<evidence type="ECO:0000256" key="1">
    <source>
        <dbReference type="ARBA" id="ARBA00004123"/>
    </source>
</evidence>
<comment type="similarity">
    <text evidence="2">Belongs to the bZIP family.</text>
</comment>
<dbReference type="InterPro" id="IPR004827">
    <property type="entry name" value="bZIP"/>
</dbReference>
<feature type="region of interest" description="Disordered" evidence="7">
    <location>
        <begin position="117"/>
        <end position="242"/>
    </location>
</feature>
<gene>
    <name evidence="9" type="ORF">COCNU_10G002190</name>
</gene>
<evidence type="ECO:0000313" key="9">
    <source>
        <dbReference type="EMBL" id="KAG1362000.1"/>
    </source>
</evidence>
<comment type="subcellular location">
    <subcellularLocation>
        <location evidence="1">Nucleus</location>
    </subcellularLocation>
</comment>
<evidence type="ECO:0000256" key="2">
    <source>
        <dbReference type="ARBA" id="ARBA00007163"/>
    </source>
</evidence>
<feature type="compositionally biased region" description="Basic and acidic residues" evidence="7">
    <location>
        <begin position="381"/>
        <end position="399"/>
    </location>
</feature>
<dbReference type="InterPro" id="IPR044827">
    <property type="entry name" value="GBF-like"/>
</dbReference>
<evidence type="ECO:0000259" key="8">
    <source>
        <dbReference type="PROSITE" id="PS50217"/>
    </source>
</evidence>
<dbReference type="SMART" id="SM00338">
    <property type="entry name" value="BRLZ"/>
    <property type="match status" value="1"/>
</dbReference>
<keyword evidence="4" id="KW-0238">DNA-binding</keyword>
<evidence type="ECO:0000256" key="3">
    <source>
        <dbReference type="ARBA" id="ARBA00023015"/>
    </source>
</evidence>
<keyword evidence="10" id="KW-1185">Reference proteome</keyword>
<feature type="compositionally biased region" description="Basic and acidic residues" evidence="7">
    <location>
        <begin position="327"/>
        <end position="340"/>
    </location>
</feature>
<dbReference type="GO" id="GO:0003700">
    <property type="term" value="F:DNA-binding transcription factor activity"/>
    <property type="evidence" value="ECO:0007669"/>
    <property type="project" value="InterPro"/>
</dbReference>
<dbReference type="CDD" id="cd14702">
    <property type="entry name" value="bZIP_plant_GBF1"/>
    <property type="match status" value="1"/>
</dbReference>
<dbReference type="InterPro" id="IPR045314">
    <property type="entry name" value="bZIP_plant_GBF1"/>
</dbReference>
<keyword evidence="6" id="KW-0539">Nucleus</keyword>
<feature type="compositionally biased region" description="Polar residues" evidence="7">
    <location>
        <begin position="216"/>
        <end position="242"/>
    </location>
</feature>
<dbReference type="PROSITE" id="PS50217">
    <property type="entry name" value="BZIP"/>
    <property type="match status" value="1"/>
</dbReference>
<protein>
    <submittedName>
        <fullName evidence="9">BZIP transcription factor 16</fullName>
    </submittedName>
</protein>
<reference evidence="9" key="2">
    <citation type="submission" date="2019-07" db="EMBL/GenBank/DDBJ databases">
        <authorList>
            <person name="Yang Y."/>
            <person name="Bocs S."/>
            <person name="Baudouin L."/>
        </authorList>
    </citation>
    <scope>NUCLEOTIDE SEQUENCE</scope>
    <source>
        <tissue evidence="9">Spear leaf of Hainan Tall coconut</tissue>
    </source>
</reference>
<feature type="compositionally biased region" description="Polar residues" evidence="7">
    <location>
        <begin position="117"/>
        <end position="128"/>
    </location>
</feature>
<dbReference type="Pfam" id="PF07777">
    <property type="entry name" value="MFMR"/>
    <property type="match status" value="1"/>
</dbReference>
<evidence type="ECO:0000256" key="6">
    <source>
        <dbReference type="ARBA" id="ARBA00023242"/>
    </source>
</evidence>
<dbReference type="SUPFAM" id="SSF57959">
    <property type="entry name" value="Leucine zipper domain"/>
    <property type="match status" value="1"/>
</dbReference>
<dbReference type="InterPro" id="IPR046347">
    <property type="entry name" value="bZIP_sf"/>
</dbReference>